<keyword evidence="8" id="KW-0808">Transferase</keyword>
<evidence type="ECO:0000256" key="8">
    <source>
        <dbReference type="ARBA" id="ARBA00022679"/>
    </source>
</evidence>
<evidence type="ECO:0000256" key="10">
    <source>
        <dbReference type="ARBA" id="ARBA00022723"/>
    </source>
</evidence>
<evidence type="ECO:0000256" key="12">
    <source>
        <dbReference type="ARBA" id="ARBA00022989"/>
    </source>
</evidence>
<evidence type="ECO:0000313" key="19">
    <source>
        <dbReference type="Proteomes" id="UP000010422"/>
    </source>
</evidence>
<dbReference type="STRING" id="1209962.L0PFJ0"/>
<keyword evidence="14" id="KW-0464">Manganese</keyword>
<evidence type="ECO:0000256" key="6">
    <source>
        <dbReference type="ARBA" id="ARBA00012605"/>
    </source>
</evidence>
<dbReference type="EC" id="2.4.99.18" evidence="6"/>
<dbReference type="GO" id="GO:0043687">
    <property type="term" value="P:post-translational protein modification"/>
    <property type="evidence" value="ECO:0007669"/>
    <property type="project" value="TreeGrafter"/>
</dbReference>
<feature type="transmembrane region" description="Helical" evidence="16">
    <location>
        <begin position="370"/>
        <end position="392"/>
    </location>
</feature>
<comment type="cofactor">
    <cofactor evidence="1">
        <name>Mn(2+)</name>
        <dbReference type="ChEBI" id="CHEBI:29035"/>
    </cofactor>
</comment>
<organism evidence="19">
    <name type="scientific">Pneumocystis jirovecii</name>
    <name type="common">Human pneumocystis pneumonia agent</name>
    <dbReference type="NCBI Taxonomy" id="42068"/>
    <lineage>
        <taxon>Eukaryota</taxon>
        <taxon>Fungi</taxon>
        <taxon>Dikarya</taxon>
        <taxon>Ascomycota</taxon>
        <taxon>Taphrinomycotina</taxon>
        <taxon>Pneumocystomycetes</taxon>
        <taxon>Pneumocystaceae</taxon>
        <taxon>Pneumocystis</taxon>
    </lineage>
</organism>
<evidence type="ECO:0000259" key="17">
    <source>
        <dbReference type="Pfam" id="PF02516"/>
    </source>
</evidence>
<dbReference type="InterPro" id="IPR048307">
    <property type="entry name" value="STT3_N"/>
</dbReference>
<comment type="caution">
    <text evidence="18">The sequence shown here is derived from an EMBL/GenBank/DDBJ whole genome shotgun (WGS) entry which is preliminary data.</text>
</comment>
<proteinExistence type="inferred from homology"/>
<evidence type="ECO:0000256" key="7">
    <source>
        <dbReference type="ARBA" id="ARBA00022676"/>
    </source>
</evidence>
<dbReference type="VEuPathDB" id="FungiDB:PNEJI1_000146"/>
<evidence type="ECO:0000256" key="1">
    <source>
        <dbReference type="ARBA" id="ARBA00001936"/>
    </source>
</evidence>
<feature type="transmembrane region" description="Helical" evidence="16">
    <location>
        <begin position="311"/>
        <end position="337"/>
    </location>
</feature>
<evidence type="ECO:0000256" key="15">
    <source>
        <dbReference type="ARBA" id="ARBA00048829"/>
    </source>
</evidence>
<keyword evidence="13 16" id="KW-0472">Membrane</keyword>
<dbReference type="UniPathway" id="UPA00378"/>
<dbReference type="AlphaFoldDB" id="L0PFJ0"/>
<sequence>MVESERSSLISKENIKDIKELLKIFIFVSISGSIIYLSSIILCYQPRYESIIHEFDPYTKNKGFNFRATKYLISSSLNDFWNWFDDRTWYPLGRVTGGTMYPGLMVTSYIIHSIFHFFNYPVNIRDVCVFFAPAFSSLTALATYLFTKELKDETAGLFAAAFIAIVPGYISRSVSGSYDNEAIAITLLMTTFFLWIKAVKTGRAFWGALTAFFYFYMVSAWGGYVFITNMIPLHCFLLILMGRFSSKIYIAYSSFYSLGTLMSMQIPFVSFQAIRTSEHMSALGSIFGLMQILAFVNFIRSHVSDKKFQDLLKYSVFFLFFLSFLVLVLLTVAGVIAPWTGRFYSLWDTSYAKIHIPIIASVSEHQPTSWTYFFFDFGLLIWLFPAGIYFCFQKLKDEHVFVIIYGIMASYFSGVMVRLILVLAPVICVASALSLTALLDKYLFFPNFQFKALFTSKSKKSELALIYRKASKSAGKVKSPISNVIKSSKNITNYAGFYISRIALVSLLFYYLVLFVYHSTWVTSNAYSSPSVIFSGQTSSGKDFIIDDYREAYYWLRKNTPYDAKIASWWDYGYQIGGLADRITLVDNNTWNNTHIATVGKIMSSPEEISYPILRKHDVDYVLIIFGGLLGYSGDDINKFLWMVRIVFGLMNGYRVDKEATPTMKNSLMYKMSYYNFNKLFNGNEGYDSVREQYIPAENIVLNTLEEAYTTENWLVRIYKVKSLDNLGRDYTNKKPHVLYKNDQGIYKTLRINTF</sequence>
<comment type="cofactor">
    <cofactor evidence="2">
        <name>Mg(2+)</name>
        <dbReference type="ChEBI" id="CHEBI:18420"/>
    </cofactor>
</comment>
<dbReference type="PANTHER" id="PTHR13872:SF1">
    <property type="entry name" value="DOLICHYL-DIPHOSPHOOLIGOSACCHARIDE--PROTEIN GLYCOSYLTRANSFERASE SUBUNIT STT3B"/>
    <property type="match status" value="1"/>
</dbReference>
<feature type="transmembrane region" description="Helical" evidence="16">
    <location>
        <begin position="182"/>
        <end position="198"/>
    </location>
</feature>
<evidence type="ECO:0000256" key="9">
    <source>
        <dbReference type="ARBA" id="ARBA00022692"/>
    </source>
</evidence>
<dbReference type="Pfam" id="PF02516">
    <property type="entry name" value="STT3"/>
    <property type="match status" value="1"/>
</dbReference>
<feature type="transmembrane region" description="Helical" evidence="16">
    <location>
        <begin position="248"/>
        <end position="268"/>
    </location>
</feature>
<dbReference type="GO" id="GO:0004579">
    <property type="term" value="F:dolichyl-diphosphooligosaccharide-protein glycotransferase activity"/>
    <property type="evidence" value="ECO:0007669"/>
    <property type="project" value="UniProtKB-EC"/>
</dbReference>
<feature type="transmembrane region" description="Helical" evidence="16">
    <location>
        <begin position="127"/>
        <end position="147"/>
    </location>
</feature>
<feature type="transmembrane region" description="Helical" evidence="16">
    <location>
        <begin position="495"/>
        <end position="517"/>
    </location>
</feature>
<feature type="transmembrane region" description="Helical" evidence="16">
    <location>
        <begin position="153"/>
        <end position="170"/>
    </location>
</feature>
<keyword evidence="7" id="KW-0328">Glycosyltransferase</keyword>
<dbReference type="GO" id="GO:0046872">
    <property type="term" value="F:metal ion binding"/>
    <property type="evidence" value="ECO:0007669"/>
    <property type="project" value="UniProtKB-KW"/>
</dbReference>
<comment type="catalytic activity">
    <reaction evidence="15">
        <text>a di-trans,poly-cis-dolichyl diphosphooligosaccharide + L-asparaginyl-[protein] = N(4)-(oligosaccharide-(1-&gt;4)-N-acetyl-beta-D-glucosaminyl-(1-&gt;4)-N-acetyl-beta-D-glucosaminyl)-L-asparaginyl-[protein] + a di-trans,poly-cis-dolichyl diphosphate + H(+)</text>
        <dbReference type="Rhea" id="RHEA:22980"/>
        <dbReference type="Rhea" id="RHEA-COMP:12804"/>
        <dbReference type="Rhea" id="RHEA-COMP:12805"/>
        <dbReference type="Rhea" id="RHEA-COMP:19506"/>
        <dbReference type="Rhea" id="RHEA-COMP:19509"/>
        <dbReference type="ChEBI" id="CHEBI:15378"/>
        <dbReference type="ChEBI" id="CHEBI:50347"/>
        <dbReference type="ChEBI" id="CHEBI:57497"/>
        <dbReference type="ChEBI" id="CHEBI:57570"/>
        <dbReference type="ChEBI" id="CHEBI:132529"/>
        <dbReference type="EC" id="2.4.99.18"/>
    </reaction>
</comment>
<reference evidence="18 19" key="1">
    <citation type="journal article" date="2012" name="MBio">
        <title>De novo assembly of the Pneumocystis jirovecii genome from a single bronchoalveolar lavage fluid specimen from a patient.</title>
        <authorList>
            <person name="Cisse O.H."/>
            <person name="Pagni M."/>
            <person name="Hauser P.M."/>
        </authorList>
    </citation>
    <scope>NUCLEOTIDE SEQUENCE [LARGE SCALE GENOMIC DNA]</scope>
    <source>
        <strain evidence="18 19">SE8</strain>
    </source>
</reference>
<evidence type="ECO:0000256" key="5">
    <source>
        <dbReference type="ARBA" id="ARBA00010810"/>
    </source>
</evidence>
<comment type="subcellular location">
    <subcellularLocation>
        <location evidence="3">Endomembrane system</location>
        <topology evidence="3">Multi-pass membrane protein</topology>
    </subcellularLocation>
</comment>
<evidence type="ECO:0000256" key="4">
    <source>
        <dbReference type="ARBA" id="ARBA00004922"/>
    </source>
</evidence>
<dbReference type="FunCoup" id="L0PFJ0">
    <property type="interactions" value="526"/>
</dbReference>
<dbReference type="Gene3D" id="3.40.50.12610">
    <property type="match status" value="1"/>
</dbReference>
<evidence type="ECO:0000256" key="14">
    <source>
        <dbReference type="ARBA" id="ARBA00023211"/>
    </source>
</evidence>
<evidence type="ECO:0000256" key="2">
    <source>
        <dbReference type="ARBA" id="ARBA00001946"/>
    </source>
</evidence>
<gene>
    <name evidence="18" type="ORF">PNEJI1_000146</name>
</gene>
<feature type="transmembrane region" description="Helical" evidence="16">
    <location>
        <begin position="100"/>
        <end position="120"/>
    </location>
</feature>
<feature type="transmembrane region" description="Helical" evidence="16">
    <location>
        <begin position="280"/>
        <end position="299"/>
    </location>
</feature>
<keyword evidence="12 16" id="KW-1133">Transmembrane helix</keyword>
<evidence type="ECO:0000256" key="13">
    <source>
        <dbReference type="ARBA" id="ARBA00023136"/>
    </source>
</evidence>
<comment type="similarity">
    <text evidence="5">Belongs to the STT3 family.</text>
</comment>
<name>L0PFJ0_PNEJI</name>
<feature type="transmembrane region" description="Helical" evidence="16">
    <location>
        <begin position="423"/>
        <end position="444"/>
    </location>
</feature>
<dbReference type="GO" id="GO:0012505">
    <property type="term" value="C:endomembrane system"/>
    <property type="evidence" value="ECO:0007669"/>
    <property type="project" value="UniProtKB-SubCell"/>
</dbReference>
<keyword evidence="10" id="KW-0479">Metal-binding</keyword>
<feature type="domain" description="Oligosaccharyl transferase STT3 N-terminal" evidence="17">
    <location>
        <begin position="23"/>
        <end position="430"/>
    </location>
</feature>
<feature type="transmembrane region" description="Helical" evidence="16">
    <location>
        <begin position="21"/>
        <end position="42"/>
    </location>
</feature>
<dbReference type="InterPro" id="IPR003674">
    <property type="entry name" value="Oligo_trans_STT3"/>
</dbReference>
<comment type="pathway">
    <text evidence="4">Protein modification; protein glycosylation.</text>
</comment>
<dbReference type="Proteomes" id="UP000010422">
    <property type="component" value="Unassembled WGS sequence"/>
</dbReference>
<evidence type="ECO:0000256" key="16">
    <source>
        <dbReference type="SAM" id="Phobius"/>
    </source>
</evidence>
<dbReference type="GO" id="GO:0016020">
    <property type="term" value="C:membrane"/>
    <property type="evidence" value="ECO:0007669"/>
    <property type="project" value="InterPro"/>
</dbReference>
<protein>
    <recommendedName>
        <fullName evidence="6">dolichyl-diphosphooligosaccharide--protein glycotransferase</fullName>
        <ecNumber evidence="6">2.4.99.18</ecNumber>
    </recommendedName>
</protein>
<feature type="transmembrane region" description="Helical" evidence="16">
    <location>
        <begin position="399"/>
        <end position="417"/>
    </location>
</feature>
<evidence type="ECO:0000256" key="11">
    <source>
        <dbReference type="ARBA" id="ARBA00022842"/>
    </source>
</evidence>
<dbReference type="EMBL" id="CAKM01000279">
    <property type="protein sequence ID" value="CCJ31143.1"/>
    <property type="molecule type" value="Genomic_DNA"/>
</dbReference>
<evidence type="ECO:0000256" key="3">
    <source>
        <dbReference type="ARBA" id="ARBA00004127"/>
    </source>
</evidence>
<keyword evidence="11" id="KW-0460">Magnesium</keyword>
<dbReference type="GO" id="GO:0018279">
    <property type="term" value="P:protein N-linked glycosylation via asparagine"/>
    <property type="evidence" value="ECO:0007669"/>
    <property type="project" value="TreeGrafter"/>
</dbReference>
<keyword evidence="9 16" id="KW-0812">Transmembrane</keyword>
<dbReference type="InParanoid" id="L0PFJ0"/>
<dbReference type="PANTHER" id="PTHR13872">
    <property type="entry name" value="DOLICHYL-DIPHOSPHOOLIGOSACCHARIDE--PROTEIN GLYCOSYLTRANSFERASE SUBUNIT"/>
    <property type="match status" value="1"/>
</dbReference>
<accession>L0PFJ0</accession>
<evidence type="ECO:0000313" key="18">
    <source>
        <dbReference type="EMBL" id="CCJ31143.1"/>
    </source>
</evidence>